<evidence type="ECO:0000256" key="1">
    <source>
        <dbReference type="SAM" id="Phobius"/>
    </source>
</evidence>
<dbReference type="PANTHER" id="PTHR37305:SF1">
    <property type="entry name" value="MEMBRANE PROTEIN"/>
    <property type="match status" value="1"/>
</dbReference>
<feature type="transmembrane region" description="Helical" evidence="1">
    <location>
        <begin position="59"/>
        <end position="81"/>
    </location>
</feature>
<feature type="transmembrane region" description="Helical" evidence="1">
    <location>
        <begin position="238"/>
        <end position="258"/>
    </location>
</feature>
<dbReference type="EMBL" id="CAEZXB010000038">
    <property type="protein sequence ID" value="CAB4685680.1"/>
    <property type="molecule type" value="Genomic_DNA"/>
</dbReference>
<proteinExistence type="predicted"/>
<name>A0A6J6NGC5_9ZZZZ</name>
<reference evidence="2" key="1">
    <citation type="submission" date="2020-05" db="EMBL/GenBank/DDBJ databases">
        <authorList>
            <person name="Chiriac C."/>
            <person name="Salcher M."/>
            <person name="Ghai R."/>
            <person name="Kavagutti S V."/>
        </authorList>
    </citation>
    <scope>NUCLEOTIDE SEQUENCE</scope>
</reference>
<dbReference type="PANTHER" id="PTHR37305">
    <property type="entry name" value="INTEGRAL MEMBRANE PROTEIN-RELATED"/>
    <property type="match status" value="1"/>
</dbReference>
<keyword evidence="1" id="KW-0472">Membrane</keyword>
<feature type="transmembrane region" description="Helical" evidence="1">
    <location>
        <begin position="112"/>
        <end position="138"/>
    </location>
</feature>
<evidence type="ECO:0000313" key="3">
    <source>
        <dbReference type="EMBL" id="CAB4703178.1"/>
    </source>
</evidence>
<dbReference type="AlphaFoldDB" id="A0A6J6NGC5"/>
<dbReference type="EMBL" id="CAFBAA010000045">
    <property type="protein sequence ID" value="CAB4845066.1"/>
    <property type="molecule type" value="Genomic_DNA"/>
</dbReference>
<feature type="transmembrane region" description="Helical" evidence="1">
    <location>
        <begin position="158"/>
        <end position="186"/>
    </location>
</feature>
<dbReference type="Pfam" id="PF12730">
    <property type="entry name" value="ABC2_membrane_4"/>
    <property type="match status" value="1"/>
</dbReference>
<keyword evidence="1" id="KW-1133">Transmembrane helix</keyword>
<evidence type="ECO:0000313" key="5">
    <source>
        <dbReference type="EMBL" id="CAB5075126.1"/>
    </source>
</evidence>
<sequence>MIRVIRAEWRKLRRPTLFFGTLGAVGAIAVLTASIPYIAMDTPRRGREPGFTRASIESYTGLSLGLAFASTLLGIVALSVFASQTAQEYSHGTLRNLLVRQPRRMVLLGGKALAMALFGLLIVVETSLISVVTSFFWANSKDISTDAWTAGGVGGEGISNLFTTLANVSLATVGFGIIGMLLGLILRSPISSIAIGISWVMIVEGIVGAVWESTQKYLPGLLLTAVGSGGSTTITYKWALTTSLLILIAAGALAAFLFKKRDVSS</sequence>
<accession>A0A6J6NGC5</accession>
<gene>
    <name evidence="2" type="ORF">UFOPK2342_01467</name>
    <name evidence="3" type="ORF">UFOPK2423_01291</name>
    <name evidence="4" type="ORF">UFOPK3266_01387</name>
    <name evidence="5" type="ORF">UFOPK4367_00731</name>
</gene>
<dbReference type="EMBL" id="CAFBRC010000039">
    <property type="protein sequence ID" value="CAB5075126.1"/>
    <property type="molecule type" value="Genomic_DNA"/>
</dbReference>
<evidence type="ECO:0000313" key="4">
    <source>
        <dbReference type="EMBL" id="CAB4845066.1"/>
    </source>
</evidence>
<keyword evidence="1" id="KW-0812">Transmembrane</keyword>
<feature type="transmembrane region" description="Helical" evidence="1">
    <location>
        <begin position="193"/>
        <end position="211"/>
    </location>
</feature>
<organism evidence="2">
    <name type="scientific">freshwater metagenome</name>
    <dbReference type="NCBI Taxonomy" id="449393"/>
    <lineage>
        <taxon>unclassified sequences</taxon>
        <taxon>metagenomes</taxon>
        <taxon>ecological metagenomes</taxon>
    </lineage>
</organism>
<dbReference type="EMBL" id="CAEZXN010000035">
    <property type="protein sequence ID" value="CAB4703178.1"/>
    <property type="molecule type" value="Genomic_DNA"/>
</dbReference>
<evidence type="ECO:0000313" key="2">
    <source>
        <dbReference type="EMBL" id="CAB4685680.1"/>
    </source>
</evidence>
<feature type="transmembrane region" description="Helical" evidence="1">
    <location>
        <begin position="16"/>
        <end position="39"/>
    </location>
</feature>
<protein>
    <submittedName>
        <fullName evidence="2">Unannotated protein</fullName>
    </submittedName>
</protein>